<sequence>MLLNRLGKLNPPRRRSVELAGVLLLAVGLVGKVCPTDAATTATATGHQSLDATTRNTIRTAVKSTDSPSQRYFDAIAPEDRENFIKYHLDKALEQRIPNYKSSTPNDFEFTTFQDAVEPEDFSVNLLDHFMSAFGLSEVHVFEFVALNVICFPSGWCFNPDDVGNICCPF</sequence>
<protein>
    <submittedName>
        <fullName evidence="1">Uncharacterized protein</fullName>
    </submittedName>
</protein>
<dbReference type="VEuPathDB" id="VectorBase:AATE017523"/>
<evidence type="ECO:0000313" key="1">
    <source>
        <dbReference type="EnsemblMetazoa" id="AATE017523-PA.1"/>
    </source>
</evidence>
<dbReference type="AlphaFoldDB" id="A0A182JG85"/>
<accession>A0A182JG85</accession>
<reference evidence="1" key="1">
    <citation type="submission" date="2022-08" db="UniProtKB">
        <authorList>
            <consortium name="EnsemblMetazoa"/>
        </authorList>
    </citation>
    <scope>IDENTIFICATION</scope>
    <source>
        <strain evidence="1">EBRO</strain>
    </source>
</reference>
<name>A0A182JG85_ANOAO</name>
<organism evidence="1">
    <name type="scientific">Anopheles atroparvus</name>
    <name type="common">European mosquito</name>
    <dbReference type="NCBI Taxonomy" id="41427"/>
    <lineage>
        <taxon>Eukaryota</taxon>
        <taxon>Metazoa</taxon>
        <taxon>Ecdysozoa</taxon>
        <taxon>Arthropoda</taxon>
        <taxon>Hexapoda</taxon>
        <taxon>Insecta</taxon>
        <taxon>Pterygota</taxon>
        <taxon>Neoptera</taxon>
        <taxon>Endopterygota</taxon>
        <taxon>Diptera</taxon>
        <taxon>Nematocera</taxon>
        <taxon>Culicoidea</taxon>
        <taxon>Culicidae</taxon>
        <taxon>Anophelinae</taxon>
        <taxon>Anopheles</taxon>
    </lineage>
</organism>
<dbReference type="EnsemblMetazoa" id="AATE017523-RA">
    <property type="protein sequence ID" value="AATE017523-PA.1"/>
    <property type="gene ID" value="AATE017523"/>
</dbReference>
<proteinExistence type="predicted"/>